<dbReference type="Pfam" id="PF00271">
    <property type="entry name" value="Helicase_C"/>
    <property type="match status" value="1"/>
</dbReference>
<name>A0A172T828_9DEIO</name>
<keyword evidence="13" id="KW-1185">Reference proteome</keyword>
<proteinExistence type="inferred from homology"/>
<dbReference type="Pfam" id="PF00270">
    <property type="entry name" value="DEAD"/>
    <property type="match status" value="1"/>
</dbReference>
<dbReference type="GO" id="GO:0003723">
    <property type="term" value="F:RNA binding"/>
    <property type="evidence" value="ECO:0007669"/>
    <property type="project" value="UniProtKB-KW"/>
</dbReference>
<dbReference type="CDD" id="cd18787">
    <property type="entry name" value="SF2_C_DEAD"/>
    <property type="match status" value="1"/>
</dbReference>
<dbReference type="OrthoDB" id="9805696at2"/>
<dbReference type="SMART" id="SM00490">
    <property type="entry name" value="HELICc"/>
    <property type="match status" value="1"/>
</dbReference>
<dbReference type="GO" id="GO:0003724">
    <property type="term" value="F:RNA helicase activity"/>
    <property type="evidence" value="ECO:0007669"/>
    <property type="project" value="UniProtKB-EC"/>
</dbReference>
<dbReference type="PANTHER" id="PTHR47963">
    <property type="entry name" value="DEAD-BOX ATP-DEPENDENT RNA HELICASE 47, MITOCHONDRIAL"/>
    <property type="match status" value="1"/>
</dbReference>
<dbReference type="Gene3D" id="3.30.70.1800">
    <property type="match status" value="1"/>
</dbReference>
<reference evidence="12 13" key="1">
    <citation type="submission" date="2015-01" db="EMBL/GenBank/DDBJ databases">
        <title>Deinococcus puniceus/DY1/ whole genome sequencing.</title>
        <authorList>
            <person name="Kim M.K."/>
            <person name="Srinivasan S."/>
            <person name="Lee J.-J."/>
        </authorList>
    </citation>
    <scope>NUCLEOTIDE SEQUENCE [LARGE SCALE GENOMIC DNA]</scope>
    <source>
        <strain evidence="12 13">DY1</strain>
    </source>
</reference>
<dbReference type="EMBL" id="CP011387">
    <property type="protein sequence ID" value="ANE43195.1"/>
    <property type="molecule type" value="Genomic_DNA"/>
</dbReference>
<dbReference type="InterPro" id="IPR000629">
    <property type="entry name" value="RNA-helicase_DEAD-box_CS"/>
</dbReference>
<dbReference type="STRING" id="1182568.SU48_04800"/>
<feature type="domain" description="Helicase ATP-binding" evidence="10">
    <location>
        <begin position="31"/>
        <end position="202"/>
    </location>
</feature>
<feature type="compositionally biased region" description="Gly residues" evidence="9">
    <location>
        <begin position="560"/>
        <end position="600"/>
    </location>
</feature>
<dbReference type="Proteomes" id="UP000077363">
    <property type="component" value="Chromosome"/>
</dbReference>
<evidence type="ECO:0000256" key="1">
    <source>
        <dbReference type="ARBA" id="ARBA00006517"/>
    </source>
</evidence>
<dbReference type="EC" id="3.6.4.13" evidence="2"/>
<dbReference type="PATRIC" id="fig|1182568.3.peg.998"/>
<evidence type="ECO:0000313" key="13">
    <source>
        <dbReference type="Proteomes" id="UP000077363"/>
    </source>
</evidence>
<dbReference type="RefSeq" id="WP_064014256.1">
    <property type="nucleotide sequence ID" value="NZ_CP011387.1"/>
</dbReference>
<accession>A0A172T828</accession>
<dbReference type="Gene3D" id="3.40.50.300">
    <property type="entry name" value="P-loop containing nucleotide triphosphate hydrolases"/>
    <property type="match status" value="2"/>
</dbReference>
<dbReference type="SMART" id="SM00487">
    <property type="entry name" value="DEXDc"/>
    <property type="match status" value="1"/>
</dbReference>
<evidence type="ECO:0000256" key="9">
    <source>
        <dbReference type="SAM" id="MobiDB-lite"/>
    </source>
</evidence>
<dbReference type="InterPro" id="IPR014001">
    <property type="entry name" value="Helicase_ATP-bd"/>
</dbReference>
<dbReference type="InterPro" id="IPR001650">
    <property type="entry name" value="Helicase_C-like"/>
</dbReference>
<dbReference type="PROSITE" id="PS51192">
    <property type="entry name" value="HELICASE_ATP_BIND_1"/>
    <property type="match status" value="1"/>
</dbReference>
<sequence>MNFDQLIAPELAARLAERGITEASPIQAETLPHTLAGKDLIGRARTGTGKTLAYALPIIMKLDASRERGRVPRAIIVAPTRELAKQVAEEFSKTGGDLVTVTVYGGAAYAPQENALRRGVDIVVGTPGRLIDHLERGNLDLSGVEFAVLDEADEMLSVGFADAIETILQRTPPTRLTQLFSATLTDDIRRIARQYLREPVLVDLVGEGKSQVAQTVEHLKVKVGRSRTRVLADLLTVYNPEKAIVFTRTKREADELAMELIHRGLEAEALHGDLAQSQRERALGNFRNGRAGVLVATDVAARGLDIPEVDLVVQYHLPQDPDSYVHRSGRTGRAGRTGTAIVMYGDRDGRDMNGLERVTGVRFIERPLPTPKEVQSASAKASADLVRHVDPAAAITFQAEAERLFSELGLEALARALAKISGVSEPVKAASLLSGEEGLTTIILHAERMSVPRAVAVIAQNCDADTRRLGRVRQWRGGAVADVPSEYVAKLLAASPLGGEVTVEVAQELPELFEAPSREGRQGGYQGGNRSNRDEGGYRGRGQSGGYQGGGQGRSQSGSSQGGYQGGGRSQSSGGYQGGGRSQGGNGGGQGGYQQRGAQGGRPREDFADREFVPSGR</sequence>
<keyword evidence="5 8" id="KW-0347">Helicase</keyword>
<dbReference type="KEGG" id="dpu:SU48_04800"/>
<feature type="compositionally biased region" description="Gly residues" evidence="9">
    <location>
        <begin position="539"/>
        <end position="553"/>
    </location>
</feature>
<evidence type="ECO:0000256" key="4">
    <source>
        <dbReference type="ARBA" id="ARBA00022801"/>
    </source>
</evidence>
<keyword evidence="4 8" id="KW-0378">Hydrolase</keyword>
<evidence type="ECO:0000259" key="11">
    <source>
        <dbReference type="PROSITE" id="PS51194"/>
    </source>
</evidence>
<dbReference type="GO" id="GO:0016787">
    <property type="term" value="F:hydrolase activity"/>
    <property type="evidence" value="ECO:0007669"/>
    <property type="project" value="UniProtKB-KW"/>
</dbReference>
<dbReference type="InterPro" id="IPR050547">
    <property type="entry name" value="DEAD_box_RNA_helicases"/>
</dbReference>
<evidence type="ECO:0000313" key="12">
    <source>
        <dbReference type="EMBL" id="ANE43195.1"/>
    </source>
</evidence>
<evidence type="ECO:0000259" key="10">
    <source>
        <dbReference type="PROSITE" id="PS51192"/>
    </source>
</evidence>
<evidence type="ECO:0000256" key="3">
    <source>
        <dbReference type="ARBA" id="ARBA00022741"/>
    </source>
</evidence>
<keyword evidence="3 8" id="KW-0547">Nucleotide-binding</keyword>
<gene>
    <name evidence="12" type="ORF">SU48_04800</name>
</gene>
<feature type="domain" description="Helicase C-terminal" evidence="11">
    <location>
        <begin position="230"/>
        <end position="382"/>
    </location>
</feature>
<keyword evidence="7" id="KW-0694">RNA-binding</keyword>
<protein>
    <recommendedName>
        <fullName evidence="2">RNA helicase</fullName>
        <ecNumber evidence="2">3.6.4.13</ecNumber>
    </recommendedName>
</protein>
<evidence type="ECO:0000256" key="5">
    <source>
        <dbReference type="ARBA" id="ARBA00022806"/>
    </source>
</evidence>
<dbReference type="AlphaFoldDB" id="A0A172T828"/>
<dbReference type="Pfam" id="PF26142">
    <property type="entry name" value="DD_DDX21-DDX50"/>
    <property type="match status" value="1"/>
</dbReference>
<dbReference type="PROSITE" id="PS51194">
    <property type="entry name" value="HELICASE_CTER"/>
    <property type="match status" value="1"/>
</dbReference>
<evidence type="ECO:0000256" key="8">
    <source>
        <dbReference type="RuleBase" id="RU000492"/>
    </source>
</evidence>
<feature type="region of interest" description="Disordered" evidence="9">
    <location>
        <begin position="512"/>
        <end position="617"/>
    </location>
</feature>
<comment type="similarity">
    <text evidence="1">Belongs to the DEAD box helicase family. DDX21/DDX50 subfamily.</text>
</comment>
<evidence type="ECO:0000256" key="7">
    <source>
        <dbReference type="ARBA" id="ARBA00022884"/>
    </source>
</evidence>
<evidence type="ECO:0000256" key="6">
    <source>
        <dbReference type="ARBA" id="ARBA00022840"/>
    </source>
</evidence>
<dbReference type="PANTHER" id="PTHR47963:SF8">
    <property type="entry name" value="ATP-DEPENDENT RNA HELICASE DEAD"/>
    <property type="match status" value="1"/>
</dbReference>
<organism evidence="12 13">
    <name type="scientific">Deinococcus puniceus</name>
    <dbReference type="NCBI Taxonomy" id="1182568"/>
    <lineage>
        <taxon>Bacteria</taxon>
        <taxon>Thermotogati</taxon>
        <taxon>Deinococcota</taxon>
        <taxon>Deinococci</taxon>
        <taxon>Deinococcales</taxon>
        <taxon>Deinococcaceae</taxon>
        <taxon>Deinococcus</taxon>
    </lineage>
</organism>
<dbReference type="PROSITE" id="PS00039">
    <property type="entry name" value="DEAD_ATP_HELICASE"/>
    <property type="match status" value="1"/>
</dbReference>
<dbReference type="Pfam" id="PF08152">
    <property type="entry name" value="GUCT"/>
    <property type="match status" value="1"/>
</dbReference>
<dbReference type="SUPFAM" id="SSF52540">
    <property type="entry name" value="P-loop containing nucleoside triphosphate hydrolases"/>
    <property type="match status" value="1"/>
</dbReference>
<feature type="compositionally biased region" description="Basic and acidic residues" evidence="9">
    <location>
        <begin position="602"/>
        <end position="617"/>
    </location>
</feature>
<keyword evidence="6 8" id="KW-0067">ATP-binding</keyword>
<evidence type="ECO:0000256" key="2">
    <source>
        <dbReference type="ARBA" id="ARBA00012552"/>
    </source>
</evidence>
<dbReference type="InterPro" id="IPR044742">
    <property type="entry name" value="DEAD/DEAH_RhlB"/>
</dbReference>
<dbReference type="CDD" id="cd12938">
    <property type="entry name" value="GUCT_Hera"/>
    <property type="match status" value="1"/>
</dbReference>
<dbReference type="InterPro" id="IPR059027">
    <property type="entry name" value="DD_DDX21-DDX50"/>
</dbReference>
<dbReference type="InterPro" id="IPR027417">
    <property type="entry name" value="P-loop_NTPase"/>
</dbReference>
<dbReference type="InterPro" id="IPR012562">
    <property type="entry name" value="GUCT"/>
</dbReference>
<dbReference type="InterPro" id="IPR011545">
    <property type="entry name" value="DEAD/DEAH_box_helicase_dom"/>
</dbReference>
<dbReference type="CDD" id="cd00268">
    <property type="entry name" value="DEADc"/>
    <property type="match status" value="1"/>
</dbReference>
<dbReference type="GO" id="GO:0005524">
    <property type="term" value="F:ATP binding"/>
    <property type="evidence" value="ECO:0007669"/>
    <property type="project" value="UniProtKB-KW"/>
</dbReference>